<organism evidence="2 3">
    <name type="scientific">Alteromonas arenosi</name>
    <dbReference type="NCBI Taxonomy" id="3055817"/>
    <lineage>
        <taxon>Bacteria</taxon>
        <taxon>Pseudomonadati</taxon>
        <taxon>Pseudomonadota</taxon>
        <taxon>Gammaproteobacteria</taxon>
        <taxon>Alteromonadales</taxon>
        <taxon>Alteromonadaceae</taxon>
        <taxon>Alteromonas/Salinimonas group</taxon>
        <taxon>Alteromonas</taxon>
    </lineage>
</organism>
<sequence length="594" mass="67864">MQTEQLQHVLTHVERYIDDGQHAHAIALLNQTLKQIPLFYQGWLKLSQCLYQTQYFTQARDILQHAEQFDPLTTEFHQIQQAMGRNDYSEAAQIAHEMLRKCPHHPRALFTLAHLALLDNDPERSACILAQHIQFVPANVTLRQLMLDSYIQADDYENALTSAEALAGLNECFETLWRWIGLLLKYSQTDTLVEVCARATKFAENEPLKQSQLALIQGQALRIMGQRDESTKALKASLVADPNNADAWWALADMKNYHFSADQLSALQRFVNDPSRPTKAKSIATFALAKATELSSGIEASFPLYVRANQLFPLQNNHLQQMENEFEQRKKAYTAASLTPQAKPFSSKPCPIFVVGMPRAGSTLIEQILASHPDIEGTIEQPTLPAVERAAQRMCQNKYQSDFFAALPNLNQQELTQLGQLYLNKSSVFRSKNSRYFIDKQPFNYRLIGLIHKILPNAVIVDVRRHPMDCGLSLYKQFFHAGVDFSYKLSDIAKAMNAYDALMKYWHTVLPNRIITIQYETLIASPEQEIRRLLDKVGVCYDERCLHFHQNPRKIHTASSEQVREPLYSKSVGLWQRVESELAELQQNMCPSLL</sequence>
<dbReference type="InterPro" id="IPR027417">
    <property type="entry name" value="P-loop_NTPase"/>
</dbReference>
<evidence type="ECO:0000256" key="1">
    <source>
        <dbReference type="ARBA" id="ARBA00022679"/>
    </source>
</evidence>
<accession>A0ABT7T105</accession>
<gene>
    <name evidence="2" type="ORF">QTP81_16075</name>
</gene>
<dbReference type="RefSeq" id="WP_289366884.1">
    <property type="nucleotide sequence ID" value="NZ_JAUCBP010000013.1"/>
</dbReference>
<dbReference type="Gene3D" id="3.40.50.300">
    <property type="entry name" value="P-loop containing nucleotide triphosphate hydrolases"/>
    <property type="match status" value="1"/>
</dbReference>
<dbReference type="EMBL" id="JAUCBP010000013">
    <property type="protein sequence ID" value="MDM7862123.1"/>
    <property type="molecule type" value="Genomic_DNA"/>
</dbReference>
<dbReference type="Pfam" id="PF14559">
    <property type="entry name" value="TPR_19"/>
    <property type="match status" value="1"/>
</dbReference>
<evidence type="ECO:0000313" key="3">
    <source>
        <dbReference type="Proteomes" id="UP001234343"/>
    </source>
</evidence>
<keyword evidence="3" id="KW-1185">Reference proteome</keyword>
<dbReference type="InterPro" id="IPR011990">
    <property type="entry name" value="TPR-like_helical_dom_sf"/>
</dbReference>
<dbReference type="Gene3D" id="1.25.40.10">
    <property type="entry name" value="Tetratricopeptide repeat domain"/>
    <property type="match status" value="3"/>
</dbReference>
<name>A0ABT7T105_9ALTE</name>
<dbReference type="InterPro" id="IPR026634">
    <property type="entry name" value="TPST-like"/>
</dbReference>
<dbReference type="Proteomes" id="UP001234343">
    <property type="component" value="Unassembled WGS sequence"/>
</dbReference>
<evidence type="ECO:0000313" key="2">
    <source>
        <dbReference type="EMBL" id="MDM7862123.1"/>
    </source>
</evidence>
<reference evidence="2 3" key="1">
    <citation type="submission" date="2023-06" db="EMBL/GenBank/DDBJ databases">
        <title>Alteromonas sp. ASW11-36 isolated from intertidal sand.</title>
        <authorList>
            <person name="Li Y."/>
        </authorList>
    </citation>
    <scope>NUCLEOTIDE SEQUENCE [LARGE SCALE GENOMIC DNA]</scope>
    <source>
        <strain evidence="2 3">ASW11-36</strain>
    </source>
</reference>
<dbReference type="PANTHER" id="PTHR12788:SF10">
    <property type="entry name" value="PROTEIN-TYROSINE SULFOTRANSFERASE"/>
    <property type="match status" value="1"/>
</dbReference>
<dbReference type="SUPFAM" id="SSF48452">
    <property type="entry name" value="TPR-like"/>
    <property type="match status" value="1"/>
</dbReference>
<protein>
    <submittedName>
        <fullName evidence="2">Sulfotransferase</fullName>
    </submittedName>
</protein>
<dbReference type="PANTHER" id="PTHR12788">
    <property type="entry name" value="PROTEIN-TYROSINE SULFOTRANSFERASE 2"/>
    <property type="match status" value="1"/>
</dbReference>
<dbReference type="SUPFAM" id="SSF52540">
    <property type="entry name" value="P-loop containing nucleoside triphosphate hydrolases"/>
    <property type="match status" value="1"/>
</dbReference>
<keyword evidence="1" id="KW-0808">Transferase</keyword>
<proteinExistence type="predicted"/>
<comment type="caution">
    <text evidence="2">The sequence shown here is derived from an EMBL/GenBank/DDBJ whole genome shotgun (WGS) entry which is preliminary data.</text>
</comment>
<dbReference type="Pfam" id="PF13469">
    <property type="entry name" value="Sulfotransfer_3"/>
    <property type="match status" value="1"/>
</dbReference>